<protein>
    <submittedName>
        <fullName evidence="2">Nucleoside-diphosphate-sugar epimerase</fullName>
    </submittedName>
</protein>
<feature type="domain" description="NAD-dependent epimerase/dehydratase" evidence="1">
    <location>
        <begin position="3"/>
        <end position="217"/>
    </location>
</feature>
<evidence type="ECO:0000313" key="2">
    <source>
        <dbReference type="EMBL" id="MDR6204594.1"/>
    </source>
</evidence>
<name>A0ABD5CHA1_9BURK</name>
<comment type="caution">
    <text evidence="2">The sequence shown here is derived from an EMBL/GenBank/DDBJ whole genome shotgun (WGS) entry which is preliminary data.</text>
</comment>
<evidence type="ECO:0000259" key="1">
    <source>
        <dbReference type="Pfam" id="PF01370"/>
    </source>
</evidence>
<dbReference type="InterPro" id="IPR001509">
    <property type="entry name" value="Epimerase_deHydtase"/>
</dbReference>
<reference evidence="2 3" key="1">
    <citation type="submission" date="2023-08" db="EMBL/GenBank/DDBJ databases">
        <title>Genome sequencing of plant associated microbes to promote plant fitness in Sorghum bicolor and Oryza sativa.</title>
        <authorList>
            <person name="Coleman-Derr D."/>
        </authorList>
    </citation>
    <scope>NUCLEOTIDE SEQUENCE [LARGE SCALE GENOMIC DNA]</scope>
    <source>
        <strain evidence="2 3">SLBN-33</strain>
    </source>
</reference>
<dbReference type="Gene3D" id="3.40.50.720">
    <property type="entry name" value="NAD(P)-binding Rossmann-like Domain"/>
    <property type="match status" value="1"/>
</dbReference>
<dbReference type="InterPro" id="IPR051783">
    <property type="entry name" value="NAD(P)-dependent_oxidoreduct"/>
</dbReference>
<evidence type="ECO:0000313" key="3">
    <source>
        <dbReference type="Proteomes" id="UP001245184"/>
    </source>
</evidence>
<organism evidence="2 3">
    <name type="scientific">Paraburkholderia graminis</name>
    <dbReference type="NCBI Taxonomy" id="60548"/>
    <lineage>
        <taxon>Bacteria</taxon>
        <taxon>Pseudomonadati</taxon>
        <taxon>Pseudomonadota</taxon>
        <taxon>Betaproteobacteria</taxon>
        <taxon>Burkholderiales</taxon>
        <taxon>Burkholderiaceae</taxon>
        <taxon>Paraburkholderia</taxon>
    </lineage>
</organism>
<sequence length="300" mass="31823">MRIFVTGATGFIGSALVPELIEAGHQVIGMTRSDAGAQALRAAGADVHRGTLEDVDSVRGGVTNADAVIHLAFDHDFSRFAANCEKDARVIEALGSALAGSDRPLLVTSGTGAGSRDDGQPATEDVFNTAHPNPRLATELASNVLLDAGVNVSVMRLPQVHNPFRQGLITPLIQIAREKGVCAYVDEGRNRWPAGHLSDVVKLYRLAIERAERGARYHAVGEEGVSAREIAEALGRGLKLPVVSIAREQTQAYFGWMAIFAALDMPASSALTQARLGWQPAGPTLIADLDEARYADDVPA</sequence>
<dbReference type="PANTHER" id="PTHR48079:SF6">
    <property type="entry name" value="NAD(P)-BINDING DOMAIN-CONTAINING PROTEIN-RELATED"/>
    <property type="match status" value="1"/>
</dbReference>
<dbReference type="AlphaFoldDB" id="A0ABD5CHA1"/>
<dbReference type="Pfam" id="PF01370">
    <property type="entry name" value="Epimerase"/>
    <property type="match status" value="1"/>
</dbReference>
<dbReference type="CDD" id="cd05262">
    <property type="entry name" value="SDR_a7"/>
    <property type="match status" value="1"/>
</dbReference>
<gene>
    <name evidence="2" type="ORF">QF025_003314</name>
</gene>
<dbReference type="PANTHER" id="PTHR48079">
    <property type="entry name" value="PROTEIN YEEZ"/>
    <property type="match status" value="1"/>
</dbReference>
<dbReference type="EMBL" id="JAVIZN010000002">
    <property type="protein sequence ID" value="MDR6204594.1"/>
    <property type="molecule type" value="Genomic_DNA"/>
</dbReference>
<proteinExistence type="predicted"/>
<dbReference type="SUPFAM" id="SSF51735">
    <property type="entry name" value="NAD(P)-binding Rossmann-fold domains"/>
    <property type="match status" value="1"/>
</dbReference>
<dbReference type="Proteomes" id="UP001245184">
    <property type="component" value="Unassembled WGS sequence"/>
</dbReference>
<accession>A0ABD5CHA1</accession>
<dbReference type="RefSeq" id="WP_310032367.1">
    <property type="nucleotide sequence ID" value="NZ_JAQQCP010000002.1"/>
</dbReference>
<dbReference type="InterPro" id="IPR036291">
    <property type="entry name" value="NAD(P)-bd_dom_sf"/>
</dbReference>